<reference evidence="5 6" key="1">
    <citation type="journal article" date="2016" name="Nat. Commun.">
        <title>Thousands of microbial genomes shed light on interconnected biogeochemical processes in an aquifer system.</title>
        <authorList>
            <person name="Anantharaman K."/>
            <person name="Brown C.T."/>
            <person name="Hug L.A."/>
            <person name="Sharon I."/>
            <person name="Castelle C.J."/>
            <person name="Probst A.J."/>
            <person name="Thomas B.C."/>
            <person name="Singh A."/>
            <person name="Wilkins M.J."/>
            <person name="Karaoz U."/>
            <person name="Brodie E.L."/>
            <person name="Williams K.H."/>
            <person name="Hubbard S.S."/>
            <person name="Banfield J.F."/>
        </authorList>
    </citation>
    <scope>NUCLEOTIDE SEQUENCE [LARGE SCALE GENOMIC DNA]</scope>
</reference>
<evidence type="ECO:0000313" key="6">
    <source>
        <dbReference type="Proteomes" id="UP000179279"/>
    </source>
</evidence>
<evidence type="ECO:0000256" key="3">
    <source>
        <dbReference type="ARBA" id="ARBA00023295"/>
    </source>
</evidence>
<dbReference type="InterPro" id="IPR008928">
    <property type="entry name" value="6-hairpin_glycosidase_sf"/>
</dbReference>
<dbReference type="AlphaFoldDB" id="A0A1G1WUZ1"/>
<organism evidence="5 6">
    <name type="scientific">Candidatus Woykebacteria bacterium RIFCSPLOWO2_01_FULL_41_12</name>
    <dbReference type="NCBI Taxonomy" id="1802604"/>
    <lineage>
        <taxon>Bacteria</taxon>
        <taxon>Candidatus Woykeibacteriota</taxon>
    </lineage>
</organism>
<comment type="similarity">
    <text evidence="1">Belongs to the glycosyl hydrolase 63 family.</text>
</comment>
<accession>A0A1G1WUZ1</accession>
<keyword evidence="2" id="KW-0378">Hydrolase</keyword>
<comment type="caution">
    <text evidence="5">The sequence shown here is derived from an EMBL/GenBank/DDBJ whole genome shotgun (WGS) entry which is preliminary data.</text>
</comment>
<dbReference type="PANTHER" id="PTHR10412">
    <property type="entry name" value="MANNOSYL-OLIGOSACCHARIDE GLUCOSIDASE"/>
    <property type="match status" value="1"/>
</dbReference>
<dbReference type="InterPro" id="IPR054491">
    <property type="entry name" value="MGH1-like_GH"/>
</dbReference>
<evidence type="ECO:0000313" key="5">
    <source>
        <dbReference type="EMBL" id="OGY31391.1"/>
    </source>
</evidence>
<protein>
    <recommendedName>
        <fullName evidence="4">Mannosylglycerate hydrolase MGH1-like glycoside hydrolase domain-containing protein</fullName>
    </recommendedName>
</protein>
<dbReference type="GO" id="GO:0009311">
    <property type="term" value="P:oligosaccharide metabolic process"/>
    <property type="evidence" value="ECO:0007669"/>
    <property type="project" value="InterPro"/>
</dbReference>
<dbReference type="Proteomes" id="UP000179279">
    <property type="component" value="Unassembled WGS sequence"/>
</dbReference>
<sequence>MAKSAPNHDDILEEAKNVLYGNLKIGYSSWAEENYKYVSPSPSHYPYQWMWDSCFHAITLSHFDVGLAKNEIRNLLKSQREDGFIPHVIFWPNNGAWAPWFVLESKNTFFPKTSQLIQPPLLAEAVEVIFKRDADPKFLYEVLPKLVRFYRWLAENRDPDNDGLISIIAPYESGMDQSPSFDEIVGIHKDNFLNVALTGRKVTFKNMLRKYGLNNIFSDDYFNVEDVVVNSIYIKNLQLLAKILSEIGDEQNARYFHLLSLKAKRSLIDKCYDKKRGFFFDIYSKEEKRTQILTVKGLIPLILDLPGSIASTLVKKHLLNEAEFWLPFPVPSVAKSEPTFRSSSSTFLKMTNIWRGPTWINMNWYIVRGLKKHGYKREAEKIIEKSVDLVRREGFREFFNPLTGEGYGEKNFGWSTLVLDMILS</sequence>
<evidence type="ECO:0000256" key="1">
    <source>
        <dbReference type="ARBA" id="ARBA00010833"/>
    </source>
</evidence>
<dbReference type="EMBL" id="MHDA01000033">
    <property type="protein sequence ID" value="OGY31391.1"/>
    <property type="molecule type" value="Genomic_DNA"/>
</dbReference>
<dbReference type="InterPro" id="IPR004888">
    <property type="entry name" value="Glycoside_hydrolase_63"/>
</dbReference>
<feature type="domain" description="Mannosylglycerate hydrolase MGH1-like glycoside hydrolase" evidence="4">
    <location>
        <begin position="45"/>
        <end position="415"/>
    </location>
</feature>
<evidence type="ECO:0000259" key="4">
    <source>
        <dbReference type="Pfam" id="PF22422"/>
    </source>
</evidence>
<dbReference type="InterPro" id="IPR012341">
    <property type="entry name" value="6hp_glycosidase-like_sf"/>
</dbReference>
<dbReference type="Pfam" id="PF22422">
    <property type="entry name" value="MGH1-like_GH"/>
    <property type="match status" value="1"/>
</dbReference>
<name>A0A1G1WUZ1_9BACT</name>
<gene>
    <name evidence="5" type="ORF">A3A57_01970</name>
</gene>
<dbReference type="SUPFAM" id="SSF48208">
    <property type="entry name" value="Six-hairpin glycosidases"/>
    <property type="match status" value="1"/>
</dbReference>
<dbReference type="GO" id="GO:0006487">
    <property type="term" value="P:protein N-linked glycosylation"/>
    <property type="evidence" value="ECO:0007669"/>
    <property type="project" value="TreeGrafter"/>
</dbReference>
<dbReference type="Gene3D" id="1.50.10.10">
    <property type="match status" value="1"/>
</dbReference>
<keyword evidence="3" id="KW-0326">Glycosidase</keyword>
<evidence type="ECO:0000256" key="2">
    <source>
        <dbReference type="ARBA" id="ARBA00022801"/>
    </source>
</evidence>
<dbReference type="GO" id="GO:0004573">
    <property type="term" value="F:Glc3Man9GlcNAc2 oligosaccharide glucosidase activity"/>
    <property type="evidence" value="ECO:0007669"/>
    <property type="project" value="InterPro"/>
</dbReference>
<proteinExistence type="inferred from homology"/>
<dbReference type="PANTHER" id="PTHR10412:SF11">
    <property type="entry name" value="MANNOSYL-OLIGOSACCHARIDE GLUCOSIDASE"/>
    <property type="match status" value="1"/>
</dbReference>